<dbReference type="AlphaFoldDB" id="A0A8D9BPT3"/>
<evidence type="ECO:0000313" key="1">
    <source>
        <dbReference type="EMBL" id="CAG6789153.1"/>
    </source>
</evidence>
<organism evidence="1">
    <name type="scientific">Cacopsylla melanoneura</name>
    <dbReference type="NCBI Taxonomy" id="428564"/>
    <lineage>
        <taxon>Eukaryota</taxon>
        <taxon>Metazoa</taxon>
        <taxon>Ecdysozoa</taxon>
        <taxon>Arthropoda</taxon>
        <taxon>Hexapoda</taxon>
        <taxon>Insecta</taxon>
        <taxon>Pterygota</taxon>
        <taxon>Neoptera</taxon>
        <taxon>Paraneoptera</taxon>
        <taxon>Hemiptera</taxon>
        <taxon>Sternorrhyncha</taxon>
        <taxon>Psylloidea</taxon>
        <taxon>Psyllidae</taxon>
        <taxon>Psyllinae</taxon>
        <taxon>Cacopsylla</taxon>
    </lineage>
</organism>
<accession>A0A8D9BPT3</accession>
<dbReference type="EMBL" id="HBUF01663585">
    <property type="protein sequence ID" value="CAG6789153.1"/>
    <property type="molecule type" value="Transcribed_RNA"/>
</dbReference>
<sequence length="100" mass="11529">MFPISFLLYLPIPPHPLVILFWLLIPHFYPSPHPSFLPISSSSISFHLLVPHFFPSPHPPSLHSPFLPISVFPNLLFLDDVFSRERMSSKFSDVLIICTY</sequence>
<reference evidence="1" key="1">
    <citation type="submission" date="2021-05" db="EMBL/GenBank/DDBJ databases">
        <authorList>
            <person name="Alioto T."/>
            <person name="Alioto T."/>
            <person name="Gomez Garrido J."/>
        </authorList>
    </citation>
    <scope>NUCLEOTIDE SEQUENCE</scope>
</reference>
<protein>
    <submittedName>
        <fullName evidence="1">Uncharacterized protein</fullName>
    </submittedName>
</protein>
<proteinExistence type="predicted"/>
<name>A0A8D9BPT3_9HEMI</name>